<organism evidence="2 3">
    <name type="scientific">Bursaphelenchus okinawaensis</name>
    <dbReference type="NCBI Taxonomy" id="465554"/>
    <lineage>
        <taxon>Eukaryota</taxon>
        <taxon>Metazoa</taxon>
        <taxon>Ecdysozoa</taxon>
        <taxon>Nematoda</taxon>
        <taxon>Chromadorea</taxon>
        <taxon>Rhabditida</taxon>
        <taxon>Tylenchina</taxon>
        <taxon>Tylenchomorpha</taxon>
        <taxon>Aphelenchoidea</taxon>
        <taxon>Aphelenchoididae</taxon>
        <taxon>Bursaphelenchus</taxon>
    </lineage>
</organism>
<feature type="region of interest" description="Disordered" evidence="1">
    <location>
        <begin position="122"/>
        <end position="176"/>
    </location>
</feature>
<dbReference type="OrthoDB" id="10625508at2759"/>
<dbReference type="EMBL" id="CAJFCW020000001">
    <property type="protein sequence ID" value="CAG9083076.1"/>
    <property type="molecule type" value="Genomic_DNA"/>
</dbReference>
<feature type="compositionally biased region" description="Low complexity" evidence="1">
    <location>
        <begin position="14"/>
        <end position="30"/>
    </location>
</feature>
<dbReference type="Proteomes" id="UP000783686">
    <property type="component" value="Unassembled WGS sequence"/>
</dbReference>
<evidence type="ECO:0000256" key="1">
    <source>
        <dbReference type="SAM" id="MobiDB-lite"/>
    </source>
</evidence>
<name>A0A811JTI6_9BILA</name>
<dbReference type="Proteomes" id="UP000614601">
    <property type="component" value="Unassembled WGS sequence"/>
</dbReference>
<reference evidence="2" key="1">
    <citation type="submission" date="2020-09" db="EMBL/GenBank/DDBJ databases">
        <authorList>
            <person name="Kikuchi T."/>
        </authorList>
    </citation>
    <scope>NUCLEOTIDE SEQUENCE</scope>
    <source>
        <strain evidence="2">SH1</strain>
    </source>
</reference>
<sequence length="352" mass="39329">MSSKPNSKGSKHPSTSTRDSTRHVSSSSQRLSRRSKSNRVKSQSDGTHTGTRSMSRLRLQKTSYLLQVYKSSTYEDLAIQCENIIDDAHEHIERLFLVTSLRNFSVDNDEKISLDYADFSNCSSREMTPPTSPKTHQQTRTPFSTPTPSIREGPHTPTSDFETLKHDGNITTPPNTPNFDLFLAELRKECESSPVHRERSAKAAAMCLLKGLGLFGQKIPHRSPAQSLRLKRALREKILEENHSTEQIVPLKRESLVSFPKAYRVQQGMSVTKCDTSKERSKVKSNATLSVTELEDGMQISLKLTLNVGEYSTKPVHLVFKCSGADNRPVDLTLNGVSGWNDKQGPLASKDN</sequence>
<evidence type="ECO:0000313" key="3">
    <source>
        <dbReference type="Proteomes" id="UP000614601"/>
    </source>
</evidence>
<accession>A0A811JTI6</accession>
<feature type="region of interest" description="Disordered" evidence="1">
    <location>
        <begin position="1"/>
        <end position="56"/>
    </location>
</feature>
<protein>
    <submittedName>
        <fullName evidence="2">Uncharacterized protein</fullName>
    </submittedName>
</protein>
<proteinExistence type="predicted"/>
<gene>
    <name evidence="2" type="ORF">BOKJ2_LOCUS1459</name>
</gene>
<dbReference type="EMBL" id="CAJFDH010000001">
    <property type="protein sequence ID" value="CAD5206775.1"/>
    <property type="molecule type" value="Genomic_DNA"/>
</dbReference>
<evidence type="ECO:0000313" key="2">
    <source>
        <dbReference type="EMBL" id="CAD5206775.1"/>
    </source>
</evidence>
<feature type="compositionally biased region" description="Polar residues" evidence="1">
    <location>
        <begin position="133"/>
        <end position="148"/>
    </location>
</feature>
<comment type="caution">
    <text evidence="2">The sequence shown here is derived from an EMBL/GenBank/DDBJ whole genome shotgun (WGS) entry which is preliminary data.</text>
</comment>
<keyword evidence="3" id="KW-1185">Reference proteome</keyword>
<feature type="compositionally biased region" description="Polar residues" evidence="1">
    <location>
        <begin position="40"/>
        <end position="56"/>
    </location>
</feature>
<dbReference type="AlphaFoldDB" id="A0A811JTI6"/>